<feature type="domain" description="C2H2-type" evidence="7">
    <location>
        <begin position="356"/>
        <end position="385"/>
    </location>
</feature>
<evidence type="ECO:0000313" key="9">
    <source>
        <dbReference type="Proteomes" id="UP000095023"/>
    </source>
</evidence>
<dbReference type="AlphaFoldDB" id="A0A1E4TES1"/>
<feature type="compositionally biased region" description="Basic and acidic residues" evidence="6">
    <location>
        <begin position="514"/>
        <end position="526"/>
    </location>
</feature>
<feature type="region of interest" description="Disordered" evidence="6">
    <location>
        <begin position="459"/>
        <end position="547"/>
    </location>
</feature>
<evidence type="ECO:0000256" key="6">
    <source>
        <dbReference type="SAM" id="MobiDB-lite"/>
    </source>
</evidence>
<evidence type="ECO:0000256" key="2">
    <source>
        <dbReference type="ARBA" id="ARBA00022737"/>
    </source>
</evidence>
<gene>
    <name evidence="8" type="ORF">CANCADRAFT_104620</name>
</gene>
<feature type="compositionally biased region" description="Polar residues" evidence="6">
    <location>
        <begin position="276"/>
        <end position="292"/>
    </location>
</feature>
<dbReference type="GO" id="GO:0000785">
    <property type="term" value="C:chromatin"/>
    <property type="evidence" value="ECO:0007669"/>
    <property type="project" value="TreeGrafter"/>
</dbReference>
<dbReference type="GO" id="GO:0005667">
    <property type="term" value="C:transcription regulator complex"/>
    <property type="evidence" value="ECO:0007669"/>
    <property type="project" value="TreeGrafter"/>
</dbReference>
<dbReference type="GO" id="GO:0000978">
    <property type="term" value="F:RNA polymerase II cis-regulatory region sequence-specific DNA binding"/>
    <property type="evidence" value="ECO:0007669"/>
    <property type="project" value="TreeGrafter"/>
</dbReference>
<keyword evidence="4" id="KW-0862">Zinc</keyword>
<evidence type="ECO:0000256" key="4">
    <source>
        <dbReference type="ARBA" id="ARBA00022833"/>
    </source>
</evidence>
<accession>A0A1E4TES1</accession>
<dbReference type="Proteomes" id="UP000095023">
    <property type="component" value="Unassembled WGS sequence"/>
</dbReference>
<dbReference type="PROSITE" id="PS50157">
    <property type="entry name" value="ZINC_FINGER_C2H2_2"/>
    <property type="match status" value="2"/>
</dbReference>
<keyword evidence="2" id="KW-0677">Repeat</keyword>
<dbReference type="GO" id="GO:0008270">
    <property type="term" value="F:zinc ion binding"/>
    <property type="evidence" value="ECO:0007669"/>
    <property type="project" value="UniProtKB-KW"/>
</dbReference>
<feature type="region of interest" description="Disordered" evidence="6">
    <location>
        <begin position="307"/>
        <end position="326"/>
    </location>
</feature>
<evidence type="ECO:0000259" key="7">
    <source>
        <dbReference type="PROSITE" id="PS50157"/>
    </source>
</evidence>
<keyword evidence="1" id="KW-0479">Metal-binding</keyword>
<evidence type="ECO:0000256" key="5">
    <source>
        <dbReference type="PROSITE-ProRule" id="PRU00042"/>
    </source>
</evidence>
<dbReference type="SMART" id="SM00355">
    <property type="entry name" value="ZnF_C2H2"/>
    <property type="match status" value="2"/>
</dbReference>
<sequence length="579" mass="65177">MDEQHLNDFITNELQIRANETSINQMGHQNENSLSPQHFSRKPITLRPSLEELNFATRELSLFNLSDSPEMKSHNIDTSLTNLPPIMEDDIQLLDIPFGFSTYDDDRISHRHVSVSPHNSRNSFDISIQQHLRSSGMISPPPDHSMNRHRSEPFQYGMQGVVLGAMQEAMQNRGFETEGSTTDNISPVIGSDVASFTASTEVSPAMFSVNKFPSPNLPDYHQQASLEPSKNDEYLARHSNVPHISHNARLDDLEQPALEPPSTPHRGRAGRDSPQMFDSPTFSSSPTLSNGPFSPGRERTFISYHIDSPESSPTRISGKTIMSPPRDISPGRFNGELDTPAIVQNYLNGPNSEGKYSCKYEGCLKVFNRRYNAVSHIKTHLEYKPHVCHDCGVAFVRHHDLIRHERIHKEDKPYKCPCGKTFVRQDACIRHRARQICKGGMEVPKYPKSPRKNKIRKVKSMPSIKKQASMKELKGKASQIALRSNEDSPRRGKPLQNLEPLPPLPFKLNIADQHGADKEQGMRDGDSLGFDHAGTHAEEFSPIHDTDETSESLFGQFVEAYEDALSPSQNFVEDPLFDI</sequence>
<dbReference type="EMBL" id="KV453842">
    <property type="protein sequence ID" value="ODV90265.1"/>
    <property type="molecule type" value="Genomic_DNA"/>
</dbReference>
<feature type="domain" description="C2H2-type" evidence="7">
    <location>
        <begin position="386"/>
        <end position="413"/>
    </location>
</feature>
<dbReference type="PANTHER" id="PTHR14003">
    <property type="entry name" value="TRANSCRIPTIONAL REPRESSOR PROTEIN YY"/>
    <property type="match status" value="1"/>
</dbReference>
<evidence type="ECO:0000256" key="1">
    <source>
        <dbReference type="ARBA" id="ARBA00022723"/>
    </source>
</evidence>
<protein>
    <recommendedName>
        <fullName evidence="7">C2H2-type domain-containing protein</fullName>
    </recommendedName>
</protein>
<dbReference type="Gene3D" id="3.30.160.60">
    <property type="entry name" value="Classic Zinc Finger"/>
    <property type="match status" value="3"/>
</dbReference>
<dbReference type="OrthoDB" id="3437960at2759"/>
<feature type="compositionally biased region" description="Basic and acidic residues" evidence="6">
    <location>
        <begin position="533"/>
        <end position="547"/>
    </location>
</feature>
<dbReference type="GO" id="GO:0000981">
    <property type="term" value="F:DNA-binding transcription factor activity, RNA polymerase II-specific"/>
    <property type="evidence" value="ECO:0007669"/>
    <property type="project" value="TreeGrafter"/>
</dbReference>
<keyword evidence="3 5" id="KW-0863">Zinc-finger</keyword>
<dbReference type="SUPFAM" id="SSF57667">
    <property type="entry name" value="beta-beta-alpha zinc fingers"/>
    <property type="match status" value="1"/>
</dbReference>
<evidence type="ECO:0000256" key="3">
    <source>
        <dbReference type="ARBA" id="ARBA00022771"/>
    </source>
</evidence>
<organism evidence="8 9">
    <name type="scientific">Tortispora caseinolytica NRRL Y-17796</name>
    <dbReference type="NCBI Taxonomy" id="767744"/>
    <lineage>
        <taxon>Eukaryota</taxon>
        <taxon>Fungi</taxon>
        <taxon>Dikarya</taxon>
        <taxon>Ascomycota</taxon>
        <taxon>Saccharomycotina</taxon>
        <taxon>Trigonopsidomycetes</taxon>
        <taxon>Trigonopsidales</taxon>
        <taxon>Trigonopsidaceae</taxon>
        <taxon>Tortispora</taxon>
    </lineage>
</organism>
<reference evidence="9" key="1">
    <citation type="submission" date="2016-02" db="EMBL/GenBank/DDBJ databases">
        <title>Comparative genomics of biotechnologically important yeasts.</title>
        <authorList>
            <consortium name="DOE Joint Genome Institute"/>
            <person name="Riley R."/>
            <person name="Haridas S."/>
            <person name="Wolfe K.H."/>
            <person name="Lopes M.R."/>
            <person name="Hittinger C.T."/>
            <person name="Goker M."/>
            <person name="Salamov A."/>
            <person name="Wisecaver J."/>
            <person name="Long T.M."/>
            <person name="Aerts A.L."/>
            <person name="Barry K."/>
            <person name="Choi C."/>
            <person name="Clum A."/>
            <person name="Coughlan A.Y."/>
            <person name="Deshpande S."/>
            <person name="Douglass A.P."/>
            <person name="Hanson S.J."/>
            <person name="Klenk H.-P."/>
            <person name="Labutti K."/>
            <person name="Lapidus A."/>
            <person name="Lindquist E."/>
            <person name="Lipzen A."/>
            <person name="Meier-Kolthoff J.P."/>
            <person name="Ohm R.A."/>
            <person name="Otillar R.P."/>
            <person name="Pangilinan J."/>
            <person name="Peng Y."/>
            <person name="Rokas A."/>
            <person name="Rosa C.A."/>
            <person name="Scheuner C."/>
            <person name="Sibirny A.A."/>
            <person name="Slot J.C."/>
            <person name="Stielow J.B."/>
            <person name="Sun H."/>
            <person name="Kurtzman C.P."/>
            <person name="Blackwell M."/>
            <person name="Jeffries T.W."/>
            <person name="Grigoriev I.V."/>
        </authorList>
    </citation>
    <scope>NUCLEOTIDE SEQUENCE [LARGE SCALE GENOMIC DNA]</scope>
    <source>
        <strain evidence="9">NRRL Y-17796</strain>
    </source>
</reference>
<dbReference type="Pfam" id="PF00096">
    <property type="entry name" value="zf-C2H2"/>
    <property type="match status" value="1"/>
</dbReference>
<name>A0A1E4TES1_9ASCO</name>
<keyword evidence="9" id="KW-1185">Reference proteome</keyword>
<dbReference type="InterPro" id="IPR036236">
    <property type="entry name" value="Znf_C2H2_sf"/>
</dbReference>
<evidence type="ECO:0000313" key="8">
    <source>
        <dbReference type="EMBL" id="ODV90265.1"/>
    </source>
</evidence>
<dbReference type="PROSITE" id="PS00028">
    <property type="entry name" value="ZINC_FINGER_C2H2_1"/>
    <property type="match status" value="2"/>
</dbReference>
<feature type="region of interest" description="Disordered" evidence="6">
    <location>
        <begin position="247"/>
        <end position="296"/>
    </location>
</feature>
<proteinExistence type="predicted"/>
<dbReference type="InterPro" id="IPR013087">
    <property type="entry name" value="Znf_C2H2_type"/>
</dbReference>
<dbReference type="PANTHER" id="PTHR14003:SF19">
    <property type="entry name" value="YY2 TRANSCRIPTION FACTOR"/>
    <property type="match status" value="1"/>
</dbReference>